<evidence type="ECO:0000256" key="2">
    <source>
        <dbReference type="ARBA" id="ARBA00008016"/>
    </source>
</evidence>
<proteinExistence type="inferred from homology"/>
<keyword evidence="4 9" id="KW-0963">Cytoplasm</keyword>
<evidence type="ECO:0000256" key="1">
    <source>
        <dbReference type="ARBA" id="ARBA00004496"/>
    </source>
</evidence>
<protein>
    <recommendedName>
        <fullName evidence="3 9">DNA replication and repair protein RecF</fullName>
    </recommendedName>
</protein>
<dbReference type="AlphaFoldDB" id="A0A3E1K8D4"/>
<keyword evidence="9" id="KW-0227">DNA damage</keyword>
<dbReference type="GO" id="GO:0009432">
    <property type="term" value="P:SOS response"/>
    <property type="evidence" value="ECO:0007669"/>
    <property type="project" value="UniProtKB-UniRule"/>
</dbReference>
<keyword evidence="9" id="KW-0234">DNA repair</keyword>
<evidence type="ECO:0000256" key="7">
    <source>
        <dbReference type="ARBA" id="ARBA00022840"/>
    </source>
</evidence>
<evidence type="ECO:0000256" key="9">
    <source>
        <dbReference type="HAMAP-Rule" id="MF_00365"/>
    </source>
</evidence>
<dbReference type="InterPro" id="IPR042174">
    <property type="entry name" value="RecF_2"/>
</dbReference>
<dbReference type="RefSeq" id="WP_116650706.1">
    <property type="nucleotide sequence ID" value="NZ_QUZK01000036.1"/>
</dbReference>
<dbReference type="SUPFAM" id="SSF52540">
    <property type="entry name" value="P-loop containing nucleoside triphosphate hydrolases"/>
    <property type="match status" value="1"/>
</dbReference>
<evidence type="ECO:0000259" key="10">
    <source>
        <dbReference type="Pfam" id="PF02463"/>
    </source>
</evidence>
<keyword evidence="6 9" id="KW-0547">Nucleotide-binding</keyword>
<evidence type="ECO:0000256" key="4">
    <source>
        <dbReference type="ARBA" id="ARBA00022490"/>
    </source>
</evidence>
<keyword evidence="7 9" id="KW-0067">ATP-binding</keyword>
<evidence type="ECO:0000313" key="12">
    <source>
        <dbReference type="Proteomes" id="UP000260351"/>
    </source>
</evidence>
<comment type="caution">
    <text evidence="11">The sequence shown here is derived from an EMBL/GenBank/DDBJ whole genome shotgun (WGS) entry which is preliminary data.</text>
</comment>
<dbReference type="Proteomes" id="UP000260351">
    <property type="component" value="Unassembled WGS sequence"/>
</dbReference>
<evidence type="ECO:0000256" key="6">
    <source>
        <dbReference type="ARBA" id="ARBA00022741"/>
    </source>
</evidence>
<dbReference type="EMBL" id="QUZK01000036">
    <property type="protein sequence ID" value="RFF30339.1"/>
    <property type="molecule type" value="Genomic_DNA"/>
</dbReference>
<keyword evidence="5 9" id="KW-0235">DNA replication</keyword>
<reference evidence="11 12" key="1">
    <citation type="submission" date="2018-08" db="EMBL/GenBank/DDBJ databases">
        <title>Wenzhouxiangella salilacus sp. nov., a novel bacterium isolated from a saline lake in Xinjiang Province, China.</title>
        <authorList>
            <person name="Han S."/>
        </authorList>
    </citation>
    <scope>NUCLEOTIDE SEQUENCE [LARGE SCALE GENOMIC DNA]</scope>
    <source>
        <strain evidence="11 12">XDB06</strain>
    </source>
</reference>
<gene>
    <name evidence="9 11" type="primary">recF</name>
    <name evidence="11" type="ORF">DZC52_08475</name>
</gene>
<evidence type="ECO:0000313" key="11">
    <source>
        <dbReference type="EMBL" id="RFF30339.1"/>
    </source>
</evidence>
<dbReference type="InterPro" id="IPR018078">
    <property type="entry name" value="DNA-binding_RecF_CS"/>
</dbReference>
<evidence type="ECO:0000256" key="3">
    <source>
        <dbReference type="ARBA" id="ARBA00020170"/>
    </source>
</evidence>
<comment type="similarity">
    <text evidence="2 9">Belongs to the RecF family.</text>
</comment>
<dbReference type="GO" id="GO:0006260">
    <property type="term" value="P:DNA replication"/>
    <property type="evidence" value="ECO:0007669"/>
    <property type="project" value="UniProtKB-UniRule"/>
</dbReference>
<dbReference type="GO" id="GO:0000731">
    <property type="term" value="P:DNA synthesis involved in DNA repair"/>
    <property type="evidence" value="ECO:0007669"/>
    <property type="project" value="TreeGrafter"/>
</dbReference>
<sequence>MSLDRLSIRGVRNLEPLELSPAPGMNWFSGPNGAGKTSILEAIYLLARGRSFRSARTARVIQKDAKALTVVARRGDTGNRLGVERDADGWRGRIDGRDCQRISEFAALLPLTLIEPGSHALIDGGPDRRRQFLDWQLFHVEQSYLLAWQRFARLLRQRNAALKAQAPDRVLDALEPEFLRGAEVIGRARDELVGRLSAHVEAVQGELGFRLPGPLSLRYRSGHPADSELADLLREQRARDRERGFTRHGPHRAELALACEGRAAVEMSRGQQKLIAVVLLLAQYRLLAGGQSLAPLLLVDDPVSELDAPHLAALLDWLGRESVQSWITATSDSPVSATMFHVEHGRVSPQ</sequence>
<dbReference type="OrthoDB" id="9803889at2"/>
<dbReference type="PROSITE" id="PS00617">
    <property type="entry name" value="RECF_1"/>
    <property type="match status" value="1"/>
</dbReference>
<dbReference type="InterPro" id="IPR003395">
    <property type="entry name" value="RecF/RecN/SMC_N"/>
</dbReference>
<dbReference type="GO" id="GO:0003697">
    <property type="term" value="F:single-stranded DNA binding"/>
    <property type="evidence" value="ECO:0007669"/>
    <property type="project" value="UniProtKB-UniRule"/>
</dbReference>
<dbReference type="InterPro" id="IPR001238">
    <property type="entry name" value="DNA-binding_RecF"/>
</dbReference>
<feature type="domain" description="RecF/RecN/SMC N-terminal" evidence="10">
    <location>
        <begin position="3"/>
        <end position="332"/>
    </location>
</feature>
<comment type="subcellular location">
    <subcellularLocation>
        <location evidence="1 9">Cytoplasm</location>
    </subcellularLocation>
</comment>
<organism evidence="11 12">
    <name type="scientific">Wenzhouxiangella sediminis</name>
    <dbReference type="NCBI Taxonomy" id="1792836"/>
    <lineage>
        <taxon>Bacteria</taxon>
        <taxon>Pseudomonadati</taxon>
        <taxon>Pseudomonadota</taxon>
        <taxon>Gammaproteobacteria</taxon>
        <taxon>Chromatiales</taxon>
        <taxon>Wenzhouxiangellaceae</taxon>
        <taxon>Wenzhouxiangella</taxon>
    </lineage>
</organism>
<evidence type="ECO:0000256" key="5">
    <source>
        <dbReference type="ARBA" id="ARBA00022705"/>
    </source>
</evidence>
<dbReference type="Pfam" id="PF02463">
    <property type="entry name" value="SMC_N"/>
    <property type="match status" value="1"/>
</dbReference>
<dbReference type="PANTHER" id="PTHR32182">
    <property type="entry name" value="DNA REPLICATION AND REPAIR PROTEIN RECF"/>
    <property type="match status" value="1"/>
</dbReference>
<keyword evidence="12" id="KW-1185">Reference proteome</keyword>
<comment type="function">
    <text evidence="9">The RecF protein is involved in DNA metabolism; it is required for DNA replication and normal SOS inducibility. RecF binds preferentially to single-stranded, linear DNA. It also seems to bind ATP.</text>
</comment>
<dbReference type="NCBIfam" id="TIGR00611">
    <property type="entry name" value="recf"/>
    <property type="match status" value="1"/>
</dbReference>
<dbReference type="Gene3D" id="1.20.1050.90">
    <property type="entry name" value="RecF/RecN/SMC, N-terminal domain"/>
    <property type="match status" value="1"/>
</dbReference>
<keyword evidence="8 9" id="KW-0238">DNA-binding</keyword>
<dbReference type="InterPro" id="IPR027417">
    <property type="entry name" value="P-loop_NTPase"/>
</dbReference>
<evidence type="ECO:0000256" key="8">
    <source>
        <dbReference type="ARBA" id="ARBA00023125"/>
    </source>
</evidence>
<dbReference type="GO" id="GO:0005524">
    <property type="term" value="F:ATP binding"/>
    <property type="evidence" value="ECO:0007669"/>
    <property type="project" value="UniProtKB-UniRule"/>
</dbReference>
<dbReference type="Gene3D" id="3.40.50.300">
    <property type="entry name" value="P-loop containing nucleotide triphosphate hydrolases"/>
    <property type="match status" value="1"/>
</dbReference>
<name>A0A3E1K8D4_9GAMM</name>
<accession>A0A3E1K8D4</accession>
<dbReference type="GO" id="GO:0005737">
    <property type="term" value="C:cytoplasm"/>
    <property type="evidence" value="ECO:0007669"/>
    <property type="project" value="UniProtKB-SubCell"/>
</dbReference>
<dbReference type="HAMAP" id="MF_00365">
    <property type="entry name" value="RecF"/>
    <property type="match status" value="1"/>
</dbReference>
<dbReference type="GO" id="GO:0006302">
    <property type="term" value="P:double-strand break repair"/>
    <property type="evidence" value="ECO:0007669"/>
    <property type="project" value="TreeGrafter"/>
</dbReference>
<keyword evidence="9" id="KW-0742">SOS response</keyword>
<feature type="binding site" evidence="9">
    <location>
        <begin position="30"/>
        <end position="37"/>
    </location>
    <ligand>
        <name>ATP</name>
        <dbReference type="ChEBI" id="CHEBI:30616"/>
    </ligand>
</feature>
<dbReference type="PANTHER" id="PTHR32182:SF0">
    <property type="entry name" value="DNA REPLICATION AND REPAIR PROTEIN RECF"/>
    <property type="match status" value="1"/>
</dbReference>